<reference evidence="1 2" key="1">
    <citation type="submission" date="2021-05" db="EMBL/GenBank/DDBJ databases">
        <title>Molecular characterization for Shewanella algae harboring chromosomal blaOXA-55-like strains isolated from clinical and environment sample.</title>
        <authorList>
            <person name="Ohama Y."/>
            <person name="Aoki K."/>
            <person name="Harada S."/>
            <person name="Moriya K."/>
            <person name="Ishii Y."/>
            <person name="Tateda K."/>
        </authorList>
    </citation>
    <scope>NUCLEOTIDE SEQUENCE [LARGE SCALE GENOMIC DNA]</scope>
    <source>
        <strain evidence="1 2">LMG 23746</strain>
    </source>
</reference>
<dbReference type="EMBL" id="BPFB01000021">
    <property type="protein sequence ID" value="GIU47167.1"/>
    <property type="molecule type" value="Genomic_DNA"/>
</dbReference>
<organism evidence="1 2">
    <name type="scientific">Shewanella algidipiscicola</name>
    <dbReference type="NCBI Taxonomy" id="614070"/>
    <lineage>
        <taxon>Bacteria</taxon>
        <taxon>Pseudomonadati</taxon>
        <taxon>Pseudomonadota</taxon>
        <taxon>Gammaproteobacteria</taxon>
        <taxon>Alteromonadales</taxon>
        <taxon>Shewanellaceae</taxon>
        <taxon>Shewanella</taxon>
    </lineage>
</organism>
<gene>
    <name evidence="1" type="ORF">TUM4630_20160</name>
</gene>
<dbReference type="InterPro" id="IPR045865">
    <property type="entry name" value="ACT-like_dom_sf"/>
</dbReference>
<evidence type="ECO:0008006" key="3">
    <source>
        <dbReference type="Google" id="ProtNLM"/>
    </source>
</evidence>
<dbReference type="PANTHER" id="PTHR34875:SF6">
    <property type="entry name" value="UPF0237 PROTEIN MJ1558"/>
    <property type="match status" value="1"/>
</dbReference>
<evidence type="ECO:0000313" key="2">
    <source>
        <dbReference type="Proteomes" id="UP000761574"/>
    </source>
</evidence>
<sequence>MQKMMITTVVGSVTPGVIKALADTTRAAGGEWLTSKVIKLDSQFAALLKVAIAADAVPELQQAFAVKFPLLQFSYSDQAQSSSQHMRILKCNVDCRDRPGLTREIVDLLSNLNLEIEHMEFNRVHVSTIGQTVFSSQLAIIVPDEVSDASVVELLEGVSKDARVSLG</sequence>
<dbReference type="Proteomes" id="UP000761574">
    <property type="component" value="Unassembled WGS sequence"/>
</dbReference>
<accession>A0ABQ4PHY7</accession>
<dbReference type="InterPro" id="IPR050990">
    <property type="entry name" value="UPF0237/GcvR_regulator"/>
</dbReference>
<name>A0ABQ4PHY7_9GAMM</name>
<dbReference type="SUPFAM" id="SSF55021">
    <property type="entry name" value="ACT-like"/>
    <property type="match status" value="1"/>
</dbReference>
<proteinExistence type="predicted"/>
<dbReference type="Gene3D" id="3.30.70.260">
    <property type="match status" value="2"/>
</dbReference>
<dbReference type="RefSeq" id="WP_110457796.1">
    <property type="nucleotide sequence ID" value="NZ_BPFB01000021.1"/>
</dbReference>
<protein>
    <recommendedName>
        <fullName evidence="3">Glycine cleavage system transcriptional repressor</fullName>
    </recommendedName>
</protein>
<comment type="caution">
    <text evidence="1">The sequence shown here is derived from an EMBL/GenBank/DDBJ whole genome shotgun (WGS) entry which is preliminary data.</text>
</comment>
<dbReference type="PANTHER" id="PTHR34875">
    <property type="entry name" value="UPF0237 PROTEIN MJ1558"/>
    <property type="match status" value="1"/>
</dbReference>
<keyword evidence="2" id="KW-1185">Reference proteome</keyword>
<evidence type="ECO:0000313" key="1">
    <source>
        <dbReference type="EMBL" id="GIU47167.1"/>
    </source>
</evidence>
<dbReference type="Pfam" id="PF13740">
    <property type="entry name" value="ACT_6"/>
    <property type="match status" value="1"/>
</dbReference>